<dbReference type="Proteomes" id="UP000245934">
    <property type="component" value="Unassembled WGS sequence"/>
</dbReference>
<evidence type="ECO:0000256" key="1">
    <source>
        <dbReference type="SAM" id="Phobius"/>
    </source>
</evidence>
<keyword evidence="1" id="KW-1133">Transmembrane helix</keyword>
<dbReference type="InterPro" id="IPR000510">
    <property type="entry name" value="Nase/OxRdtase_comp1"/>
</dbReference>
<gene>
    <name evidence="3" type="ORF">DLD82_17110</name>
</gene>
<keyword evidence="4" id="KW-1185">Reference proteome</keyword>
<reference evidence="3 4" key="1">
    <citation type="submission" date="2018-05" db="EMBL/GenBank/DDBJ databases">
        <title>Draft genome of Methanospirillum stamsii Pt1.</title>
        <authorList>
            <person name="Dueholm M.S."/>
            <person name="Nielsen P.H."/>
            <person name="Bakmann L.F."/>
            <person name="Otzen D.E."/>
        </authorList>
    </citation>
    <scope>NUCLEOTIDE SEQUENCE [LARGE SCALE GENOMIC DNA]</scope>
    <source>
        <strain evidence="3 4">Pt1</strain>
    </source>
</reference>
<accession>A0A2V2MU42</accession>
<feature type="domain" description="Nitrogenase/oxidoreductase component 1" evidence="2">
    <location>
        <begin position="40"/>
        <end position="400"/>
    </location>
</feature>
<dbReference type="CDD" id="cd00316">
    <property type="entry name" value="Oxidoreductase_nitrogenase"/>
    <property type="match status" value="1"/>
</dbReference>
<evidence type="ECO:0000313" key="3">
    <source>
        <dbReference type="EMBL" id="PWR69675.1"/>
    </source>
</evidence>
<name>A0A2V2MU42_9EURY</name>
<protein>
    <recommendedName>
        <fullName evidence="2">Nitrogenase/oxidoreductase component 1 domain-containing protein</fullName>
    </recommendedName>
</protein>
<dbReference type="PANTHER" id="PTHR42956">
    <property type="entry name" value="NITROGENASE IRON-MOLYBDENUM COFACTOR BIOSYNTHESIS PROTEIN NIFE"/>
    <property type="match status" value="1"/>
</dbReference>
<keyword evidence="1" id="KW-0472">Membrane</keyword>
<dbReference type="Gene3D" id="3.40.50.1980">
    <property type="entry name" value="Nitrogenase molybdenum iron protein domain"/>
    <property type="match status" value="3"/>
</dbReference>
<keyword evidence="1" id="KW-0812">Transmembrane</keyword>
<dbReference type="EMBL" id="QGMZ01000056">
    <property type="protein sequence ID" value="PWR69675.1"/>
    <property type="molecule type" value="Genomic_DNA"/>
</dbReference>
<evidence type="ECO:0000313" key="4">
    <source>
        <dbReference type="Proteomes" id="UP000245934"/>
    </source>
</evidence>
<dbReference type="Pfam" id="PF00148">
    <property type="entry name" value="Oxidored_nitro"/>
    <property type="match status" value="1"/>
</dbReference>
<sequence>MELIMTATFSELQKFVTLDQLVSEKKTPDIVAPVFPGLGCGFFAVSFIAPLIEKSAAIMIAPAICAHNARVFMSRFEQSSFMLKNNLVFFLYEDDDIIHGAEETIKNAIVDFYHKQKPEVIFVVTSCLPEIVGEDIEAVVRQVRDVVKIPVLFIRTENFTNISSKQGMERALEALIELMDYPVQKIPHSVNIIGASAFRSFNTELFTVISKTGYSIHSVIPSHTDLNTLQKAPEASCNIILDRGALPLAEKMKEKYQMDYFLFDRPFSPESILHLYRNLGMFLSVDIESIITPEYNSLLQLTSVLKQGLAGKKAIISIGQGRTFDLAFLLHSFGIKIAAIAIDEIFEQDYADAKKFHSDGGKSDIIRNASCYPLEEYLVRIKPDYYITFSGYEENMCKENHIGYRNIHSIAFLNGFDFAIHILLEIFGDYVQTIPNFDISAMKMRVNA</sequence>
<dbReference type="InterPro" id="IPR049939">
    <property type="entry name" value="NifE-like"/>
</dbReference>
<comment type="caution">
    <text evidence="3">The sequence shown here is derived from an EMBL/GenBank/DDBJ whole genome shotgun (WGS) entry which is preliminary data.</text>
</comment>
<proteinExistence type="predicted"/>
<dbReference type="AlphaFoldDB" id="A0A2V2MU42"/>
<dbReference type="PANTHER" id="PTHR42956:SF1">
    <property type="entry name" value="NITROGENASE IRON-MOLYBDENUM COFACTOR BIOSYNTHESIS PROTEIN NIFE"/>
    <property type="match status" value="1"/>
</dbReference>
<dbReference type="GO" id="GO:0016491">
    <property type="term" value="F:oxidoreductase activity"/>
    <property type="evidence" value="ECO:0007669"/>
    <property type="project" value="InterPro"/>
</dbReference>
<feature type="transmembrane region" description="Helical" evidence="1">
    <location>
        <begin position="30"/>
        <end position="52"/>
    </location>
</feature>
<evidence type="ECO:0000259" key="2">
    <source>
        <dbReference type="Pfam" id="PF00148"/>
    </source>
</evidence>
<dbReference type="SUPFAM" id="SSF53807">
    <property type="entry name" value="Helical backbone' metal receptor"/>
    <property type="match status" value="1"/>
</dbReference>
<organism evidence="3 4">
    <name type="scientific">Methanospirillum stamsii</name>
    <dbReference type="NCBI Taxonomy" id="1277351"/>
    <lineage>
        <taxon>Archaea</taxon>
        <taxon>Methanobacteriati</taxon>
        <taxon>Methanobacteriota</taxon>
        <taxon>Stenosarchaea group</taxon>
        <taxon>Methanomicrobia</taxon>
        <taxon>Methanomicrobiales</taxon>
        <taxon>Methanospirillaceae</taxon>
        <taxon>Methanospirillum</taxon>
    </lineage>
</organism>